<feature type="domain" description="Peroxisomal multifunctional enzyme type 2-like N-terminal" evidence="2">
    <location>
        <begin position="21"/>
        <end position="143"/>
    </location>
</feature>
<dbReference type="InterPro" id="IPR029069">
    <property type="entry name" value="HotDog_dom_sf"/>
</dbReference>
<dbReference type="CDD" id="cd03448">
    <property type="entry name" value="HDE_HSD"/>
    <property type="match status" value="1"/>
</dbReference>
<evidence type="ECO:0000259" key="2">
    <source>
        <dbReference type="Pfam" id="PF22622"/>
    </source>
</evidence>
<dbReference type="Proteomes" id="UP000483035">
    <property type="component" value="Unassembled WGS sequence"/>
</dbReference>
<proteinExistence type="predicted"/>
<dbReference type="SUPFAM" id="SSF54637">
    <property type="entry name" value="Thioesterase/thiol ester dehydrase-isomerase"/>
    <property type="match status" value="2"/>
</dbReference>
<dbReference type="GO" id="GO:0006635">
    <property type="term" value="P:fatty acid beta-oxidation"/>
    <property type="evidence" value="ECO:0007669"/>
    <property type="project" value="TreeGrafter"/>
</dbReference>
<feature type="domain" description="MaoC-like" evidence="1">
    <location>
        <begin position="162"/>
        <end position="267"/>
    </location>
</feature>
<evidence type="ECO:0000313" key="3">
    <source>
        <dbReference type="EMBL" id="NEI68835.1"/>
    </source>
</evidence>
<dbReference type="GO" id="GO:0044594">
    <property type="term" value="F:17-beta-hydroxysteroid dehydrogenase (NAD+) activity"/>
    <property type="evidence" value="ECO:0007669"/>
    <property type="project" value="TreeGrafter"/>
</dbReference>
<evidence type="ECO:0000259" key="1">
    <source>
        <dbReference type="Pfam" id="PF01575"/>
    </source>
</evidence>
<dbReference type="GO" id="GO:0003857">
    <property type="term" value="F:(3S)-3-hydroxyacyl-CoA dehydrogenase (NAD+) activity"/>
    <property type="evidence" value="ECO:0007669"/>
    <property type="project" value="TreeGrafter"/>
</dbReference>
<dbReference type="AlphaFoldDB" id="A0A6L9TZ16"/>
<dbReference type="Pfam" id="PF01575">
    <property type="entry name" value="MaoC_dehydratas"/>
    <property type="match status" value="1"/>
</dbReference>
<dbReference type="PANTHER" id="PTHR13078:SF56">
    <property type="entry name" value="PEROXISOMAL MULTIFUNCTIONAL ENZYME TYPE 2"/>
    <property type="match status" value="1"/>
</dbReference>
<dbReference type="EMBL" id="WUEY01000002">
    <property type="protein sequence ID" value="NEI68835.1"/>
    <property type="molecule type" value="Genomic_DNA"/>
</dbReference>
<accession>A0A6L9TZ16</accession>
<dbReference type="RefSeq" id="WP_163985277.1">
    <property type="nucleotide sequence ID" value="NZ_WUEY01000002.1"/>
</dbReference>
<dbReference type="InterPro" id="IPR054357">
    <property type="entry name" value="MFE-2_N"/>
</dbReference>
<dbReference type="Pfam" id="PF22622">
    <property type="entry name" value="MFE-2_hydrat-2_N"/>
    <property type="match status" value="1"/>
</dbReference>
<reference evidence="3 4" key="1">
    <citation type="submission" date="2019-12" db="EMBL/GenBank/DDBJ databases">
        <title>Rhizobium genotypes associated with high levels of biological nitrogen fixation by grain legumes in a temperate-maritime cropping system.</title>
        <authorList>
            <person name="Maluk M."/>
            <person name="Francesc Ferrando Molina F."/>
            <person name="Lopez Del Egido L."/>
            <person name="Lafos M."/>
            <person name="Langarica-Fuentes A."/>
            <person name="Gebre Yohannes G."/>
            <person name="Young M.W."/>
            <person name="Martin P."/>
            <person name="Gantlett R."/>
            <person name="Kenicer G."/>
            <person name="Hawes C."/>
            <person name="Begg G.S."/>
            <person name="Quilliam R.S."/>
            <person name="Squire G.R."/>
            <person name="Poole P.S."/>
            <person name="Young P.W."/>
            <person name="Iannetta P.M."/>
            <person name="James E.K."/>
        </authorList>
    </citation>
    <scope>NUCLEOTIDE SEQUENCE [LARGE SCALE GENOMIC DNA]</scope>
    <source>
        <strain evidence="3 4">JHI1118</strain>
    </source>
</reference>
<dbReference type="InterPro" id="IPR002539">
    <property type="entry name" value="MaoC-like_dom"/>
</dbReference>
<sequence length="283" mass="30642">MPITAQSLMAYPIPDMRRAVSARDAILYALSTGYGNDPLDAAHLRRVQERDLVVTPTLPNVVADAGSWMEDAGVDWQQLVHAEHRLTIHAPVPVDVPLLSRSHMRSIVDRGPDRGMFATFDRTIMTAGDEKIVATMSQTNACRGDGGCGSAGTPPEALRPVPSRTSDARLAVAIPEDAALLYRLNGDLNPLHADPAYAAQAGFPRPILHGLCTFGYAGYAIGRLLGKQDFADIGFIAARFTAVVFPGDTLEFDIWRDGQDVYFQARVPAREATVLDYGNARLA</sequence>
<evidence type="ECO:0000313" key="4">
    <source>
        <dbReference type="Proteomes" id="UP000483035"/>
    </source>
</evidence>
<dbReference type="PANTHER" id="PTHR13078">
    <property type="entry name" value="PEROXISOMAL MULTIFUNCTIONAL ENZYME TYPE 2-RELATED"/>
    <property type="match status" value="1"/>
</dbReference>
<gene>
    <name evidence="3" type="ORF">GR212_04560</name>
</gene>
<protein>
    <submittedName>
        <fullName evidence="3">Dehydratase</fullName>
    </submittedName>
</protein>
<dbReference type="GO" id="GO:0004300">
    <property type="term" value="F:enoyl-CoA hydratase activity"/>
    <property type="evidence" value="ECO:0007669"/>
    <property type="project" value="TreeGrafter"/>
</dbReference>
<organism evidence="3 4">
    <name type="scientific">Rhizobium lusitanum</name>
    <dbReference type="NCBI Taxonomy" id="293958"/>
    <lineage>
        <taxon>Bacteria</taxon>
        <taxon>Pseudomonadati</taxon>
        <taxon>Pseudomonadota</taxon>
        <taxon>Alphaproteobacteria</taxon>
        <taxon>Hyphomicrobiales</taxon>
        <taxon>Rhizobiaceae</taxon>
        <taxon>Rhizobium/Agrobacterium group</taxon>
        <taxon>Rhizobium</taxon>
    </lineage>
</organism>
<dbReference type="Gene3D" id="3.10.129.10">
    <property type="entry name" value="Hotdog Thioesterase"/>
    <property type="match status" value="1"/>
</dbReference>
<comment type="caution">
    <text evidence="3">The sequence shown here is derived from an EMBL/GenBank/DDBJ whole genome shotgun (WGS) entry which is preliminary data.</text>
</comment>
<name>A0A6L9TZ16_9HYPH</name>